<gene>
    <name evidence="3" type="ORF">A3A97_02450</name>
</gene>
<protein>
    <recommendedName>
        <fullName evidence="2">DUF4015 domain-containing protein</fullName>
    </recommendedName>
</protein>
<dbReference type="InterPro" id="IPR025275">
    <property type="entry name" value="DUF4015"/>
</dbReference>
<dbReference type="SUPFAM" id="SSF51445">
    <property type="entry name" value="(Trans)glycosidases"/>
    <property type="match status" value="1"/>
</dbReference>
<dbReference type="Gene3D" id="3.20.20.80">
    <property type="entry name" value="Glycosidases"/>
    <property type="match status" value="1"/>
</dbReference>
<dbReference type="AlphaFoldDB" id="A0A1G2PSM2"/>
<comment type="caution">
    <text evidence="3">The sequence shown here is derived from an EMBL/GenBank/DDBJ whole genome shotgun (WGS) entry which is preliminary data.</text>
</comment>
<keyword evidence="1" id="KW-0472">Membrane</keyword>
<reference evidence="3 4" key="1">
    <citation type="journal article" date="2016" name="Nat. Commun.">
        <title>Thousands of microbial genomes shed light on interconnected biogeochemical processes in an aquifer system.</title>
        <authorList>
            <person name="Anantharaman K."/>
            <person name="Brown C.T."/>
            <person name="Hug L.A."/>
            <person name="Sharon I."/>
            <person name="Castelle C.J."/>
            <person name="Probst A.J."/>
            <person name="Thomas B.C."/>
            <person name="Singh A."/>
            <person name="Wilkins M.J."/>
            <person name="Karaoz U."/>
            <person name="Brodie E.L."/>
            <person name="Williams K.H."/>
            <person name="Hubbard S.S."/>
            <person name="Banfield J.F."/>
        </authorList>
    </citation>
    <scope>NUCLEOTIDE SEQUENCE [LARGE SCALE GENOMIC DNA]</scope>
</reference>
<dbReference type="EMBL" id="MHSW01000024">
    <property type="protein sequence ID" value="OHA51293.1"/>
    <property type="molecule type" value="Genomic_DNA"/>
</dbReference>
<feature type="domain" description="DUF4015" evidence="2">
    <location>
        <begin position="80"/>
        <end position="392"/>
    </location>
</feature>
<proteinExistence type="predicted"/>
<evidence type="ECO:0000313" key="3">
    <source>
        <dbReference type="EMBL" id="OHA51293.1"/>
    </source>
</evidence>
<organism evidence="3 4">
    <name type="scientific">Candidatus Terrybacteria bacterium RIFCSPLOWO2_01_FULL_40_23</name>
    <dbReference type="NCBI Taxonomy" id="1802366"/>
    <lineage>
        <taxon>Bacteria</taxon>
        <taxon>Candidatus Terryibacteriota</taxon>
    </lineage>
</organism>
<name>A0A1G2PSM2_9BACT</name>
<dbReference type="Pfam" id="PF13200">
    <property type="entry name" value="DUF4015"/>
    <property type="match status" value="1"/>
</dbReference>
<sequence length="402" mass="45556">MKDKILVFCKNILARIVKNETQFFWSGMVIVALFNVALFELSFKLSNAAEKNDFYIAMTKSPEVLEVQAPVSEPPQEVRGIYMSAYVAGDKIRREKLFKLIDDTELNAVVIDIKDSTGKVFFDAQSELIRSYDTVDVRIADIDPLLEDLHKRGMWVIARQVVFQDPELADARPDLAVHSKRTGKSWRDNGGRRWMDTASKDVWNYNMILAREAASRGFDEIQFDYIRFPSDGNISDMSFPVWDGKTPKYDVLRSFFEYIDKNLSPLGVKTSVDLFGMTFNRVDKPTDDLGIGQRVVDAVPYIDYISPMVYPSHYPPTFEGYANPAAHPYAIVDIALKDAASAFVDSRAKARPWLQDFDMGADYNAAMIQAQIKASRDNGASGWLLWNPSNIYTQAALDKDVK</sequence>
<evidence type="ECO:0000259" key="2">
    <source>
        <dbReference type="Pfam" id="PF13200"/>
    </source>
</evidence>
<keyword evidence="1" id="KW-0812">Transmembrane</keyword>
<feature type="transmembrane region" description="Helical" evidence="1">
    <location>
        <begin position="23"/>
        <end position="43"/>
    </location>
</feature>
<dbReference type="InterPro" id="IPR017853">
    <property type="entry name" value="GH"/>
</dbReference>
<keyword evidence="1" id="KW-1133">Transmembrane helix</keyword>
<dbReference type="Proteomes" id="UP000176951">
    <property type="component" value="Unassembled WGS sequence"/>
</dbReference>
<evidence type="ECO:0000313" key="4">
    <source>
        <dbReference type="Proteomes" id="UP000176951"/>
    </source>
</evidence>
<evidence type="ECO:0000256" key="1">
    <source>
        <dbReference type="SAM" id="Phobius"/>
    </source>
</evidence>
<accession>A0A1G2PSM2</accession>